<dbReference type="AlphaFoldDB" id="A0A4U9RSQ0"/>
<accession>A0A4U9RSQ0</accession>
<dbReference type="Proteomes" id="UP000308489">
    <property type="component" value="Chromosome 1"/>
</dbReference>
<dbReference type="KEGG" id="hhw:NCTC503_02365"/>
<sequence length="64" mass="7423">MRNSSDIRGCFRECERVTVVFPNDICITGEVVGTCGKFLIIRQRCNRCVHVNLRRVLFIRTCCD</sequence>
<name>A0A4U9RSQ0_HATHI</name>
<evidence type="ECO:0000313" key="1">
    <source>
        <dbReference type="EMBL" id="VTQ94671.1"/>
    </source>
</evidence>
<evidence type="ECO:0000313" key="2">
    <source>
        <dbReference type="Proteomes" id="UP000308489"/>
    </source>
</evidence>
<organism evidence="1 2">
    <name type="scientific">Hathewaya histolytica</name>
    <name type="common">Clostridium histolyticum</name>
    <dbReference type="NCBI Taxonomy" id="1498"/>
    <lineage>
        <taxon>Bacteria</taxon>
        <taxon>Bacillati</taxon>
        <taxon>Bacillota</taxon>
        <taxon>Clostridia</taxon>
        <taxon>Eubacteriales</taxon>
        <taxon>Clostridiaceae</taxon>
        <taxon>Hathewaya</taxon>
    </lineage>
</organism>
<dbReference type="EMBL" id="LR590481">
    <property type="protein sequence ID" value="VTQ94671.1"/>
    <property type="molecule type" value="Genomic_DNA"/>
</dbReference>
<proteinExistence type="predicted"/>
<keyword evidence="2" id="KW-1185">Reference proteome</keyword>
<dbReference type="RefSeq" id="WP_138210899.1">
    <property type="nucleotide sequence ID" value="NZ_CBCRUQ010000002.1"/>
</dbReference>
<protein>
    <submittedName>
        <fullName evidence="1">Uncharacterized protein</fullName>
    </submittedName>
</protein>
<reference evidence="1 2" key="1">
    <citation type="submission" date="2019-05" db="EMBL/GenBank/DDBJ databases">
        <authorList>
            <consortium name="Pathogen Informatics"/>
        </authorList>
    </citation>
    <scope>NUCLEOTIDE SEQUENCE [LARGE SCALE GENOMIC DNA]</scope>
    <source>
        <strain evidence="1 2">NCTC503</strain>
    </source>
</reference>
<gene>
    <name evidence="1" type="ORF">NCTC503_02365</name>
</gene>